<dbReference type="Proteomes" id="UP000092164">
    <property type="component" value="Unassembled WGS sequence"/>
</dbReference>
<evidence type="ECO:0000256" key="1">
    <source>
        <dbReference type="SAM" id="SignalP"/>
    </source>
</evidence>
<reference evidence="3" key="1">
    <citation type="submission" date="2016-06" db="EMBL/GenBank/DDBJ databases">
        <authorList>
            <person name="Zhan P."/>
        </authorList>
    </citation>
    <scope>NUCLEOTIDE SEQUENCE [LARGE SCALE GENOMIC DNA]</scope>
    <source>
        <strain evidence="3">T28</strain>
    </source>
</reference>
<proteinExistence type="predicted"/>
<dbReference type="EMBL" id="LZFP01000001">
    <property type="protein sequence ID" value="OBR42076.1"/>
    <property type="molecule type" value="Genomic_DNA"/>
</dbReference>
<dbReference type="STRING" id="1836467.BTR34_09785"/>
<feature type="chain" id="PRO_5008602637" description="Lipocalin-like domain-containing protein" evidence="1">
    <location>
        <begin position="25"/>
        <end position="146"/>
    </location>
</feature>
<feature type="signal peptide" evidence="1">
    <location>
        <begin position="1"/>
        <end position="24"/>
    </location>
</feature>
<evidence type="ECO:0000313" key="3">
    <source>
        <dbReference type="Proteomes" id="UP000092164"/>
    </source>
</evidence>
<gene>
    <name evidence="2" type="ORF">A9200_01415</name>
</gene>
<comment type="caution">
    <text evidence="2">The sequence shown here is derived from an EMBL/GenBank/DDBJ whole genome shotgun (WGS) entry which is preliminary data.</text>
</comment>
<sequence>MKKTTLIFFLVINLCLLNGLSSQSTPDSLFGGWKLVRISGGIAGYGHSNYNHDAILFSSDCKFRAYLKDSLKSLSNFHLRKSKSVYSSIDSVYNIHIEDKFTFWGSFTVSNKKLYIKDNMIDGFTHVYQRIYTKRQIDDHFKNTTY</sequence>
<accession>A0A1B7ZEU1</accession>
<dbReference type="RefSeq" id="WP_068480832.1">
    <property type="nucleotide sequence ID" value="NZ_CP018760.1"/>
</dbReference>
<keyword evidence="3" id="KW-1185">Reference proteome</keyword>
<keyword evidence="1" id="KW-0732">Signal</keyword>
<evidence type="ECO:0000313" key="2">
    <source>
        <dbReference type="EMBL" id="OBR42076.1"/>
    </source>
</evidence>
<organism evidence="2 3">
    <name type="scientific">Maribacter hydrothermalis</name>
    <dbReference type="NCBI Taxonomy" id="1836467"/>
    <lineage>
        <taxon>Bacteria</taxon>
        <taxon>Pseudomonadati</taxon>
        <taxon>Bacteroidota</taxon>
        <taxon>Flavobacteriia</taxon>
        <taxon>Flavobacteriales</taxon>
        <taxon>Flavobacteriaceae</taxon>
        <taxon>Maribacter</taxon>
    </lineage>
</organism>
<dbReference type="KEGG" id="mart:BTR34_09785"/>
<name>A0A1B7ZEU1_9FLAO</name>
<dbReference type="OrthoDB" id="1118927at2"/>
<protein>
    <recommendedName>
        <fullName evidence="4">Lipocalin-like domain-containing protein</fullName>
    </recommendedName>
</protein>
<evidence type="ECO:0008006" key="4">
    <source>
        <dbReference type="Google" id="ProtNLM"/>
    </source>
</evidence>
<dbReference type="AlphaFoldDB" id="A0A1B7ZEU1"/>